<feature type="transmembrane region" description="Helical" evidence="7">
    <location>
        <begin position="43"/>
        <end position="66"/>
    </location>
</feature>
<evidence type="ECO:0000256" key="2">
    <source>
        <dbReference type="ARBA" id="ARBA00007400"/>
    </source>
</evidence>
<dbReference type="PANTHER" id="PTHR40074">
    <property type="entry name" value="O-ACETYLTRANSFERASE WECH"/>
    <property type="match status" value="1"/>
</dbReference>
<feature type="transmembrane region" description="Helical" evidence="7">
    <location>
        <begin position="211"/>
        <end position="232"/>
    </location>
</feature>
<keyword evidence="9" id="KW-0808">Transferase</keyword>
<feature type="transmembrane region" description="Helical" evidence="7">
    <location>
        <begin position="180"/>
        <end position="199"/>
    </location>
</feature>
<evidence type="ECO:0000256" key="4">
    <source>
        <dbReference type="ARBA" id="ARBA00022692"/>
    </source>
</evidence>
<dbReference type="Pfam" id="PF01757">
    <property type="entry name" value="Acyl_transf_3"/>
    <property type="match status" value="1"/>
</dbReference>
<keyword evidence="10" id="KW-1185">Reference proteome</keyword>
<evidence type="ECO:0000313" key="9">
    <source>
        <dbReference type="EMBL" id="MDE1469180.1"/>
    </source>
</evidence>
<feature type="transmembrane region" description="Helical" evidence="7">
    <location>
        <begin position="276"/>
        <end position="299"/>
    </location>
</feature>
<accession>A0ABT5UK52</accession>
<keyword evidence="5 7" id="KW-1133">Transmembrane helix</keyword>
<feature type="transmembrane region" description="Helical" evidence="7">
    <location>
        <begin position="311"/>
        <end position="335"/>
    </location>
</feature>
<sequence length="349" mass="40164">MTAQKDLFFQGIRGVCIIAVVLIHCMTGGMFEHEAILRFNYDYWIVFRQFINFPVAIFIFLSGYFVKQKEYNKNSFSAIKRRGGRLLVPFIIWSLIYTAYNFVVQGFQISGIKAILRIITGSASGQLYFILVLIQLTILTPICIKCLASKTLNRLAFCITPLYLVALYSIQCVYKIQLPFYQTLFPAWFLFYYYGLYVHKNKEEFLQKTNLLKALAFVFLALLFSVFEAFVLKSFGLPDGFVTSQIKLSSFCYAIAVIQLLLVVHKIEPSQRFSRLLVILGDYSYGIYYVHCIWLGLLIKGIMLLPVIRDILPLCQIIEAGLVIALSYGFIRITIKTMGEKKSRFLFGF</sequence>
<comment type="subcellular location">
    <subcellularLocation>
        <location evidence="1">Cell membrane</location>
        <topology evidence="1">Multi-pass membrane protein</topology>
    </subcellularLocation>
</comment>
<keyword evidence="3" id="KW-1003">Cell membrane</keyword>
<dbReference type="PANTHER" id="PTHR40074:SF2">
    <property type="entry name" value="O-ACETYLTRANSFERASE WECH"/>
    <property type="match status" value="1"/>
</dbReference>
<evidence type="ECO:0000256" key="6">
    <source>
        <dbReference type="ARBA" id="ARBA00023136"/>
    </source>
</evidence>
<organism evidence="9 10">
    <name type="scientific">Eubacterium limosum</name>
    <dbReference type="NCBI Taxonomy" id="1736"/>
    <lineage>
        <taxon>Bacteria</taxon>
        <taxon>Bacillati</taxon>
        <taxon>Bacillota</taxon>
        <taxon>Clostridia</taxon>
        <taxon>Eubacteriales</taxon>
        <taxon>Eubacteriaceae</taxon>
        <taxon>Eubacterium</taxon>
    </lineage>
</organism>
<evidence type="ECO:0000256" key="5">
    <source>
        <dbReference type="ARBA" id="ARBA00022989"/>
    </source>
</evidence>
<name>A0ABT5UK52_EUBLI</name>
<keyword evidence="6 7" id="KW-0472">Membrane</keyword>
<dbReference type="Proteomes" id="UP001215087">
    <property type="component" value="Unassembled WGS sequence"/>
</dbReference>
<dbReference type="RefSeq" id="WP_227207094.1">
    <property type="nucleotide sequence ID" value="NZ_JAJCLO010000006.1"/>
</dbReference>
<dbReference type="EMBL" id="JAQSVD010000001">
    <property type="protein sequence ID" value="MDE1469180.1"/>
    <property type="molecule type" value="Genomic_DNA"/>
</dbReference>
<protein>
    <submittedName>
        <fullName evidence="9">Acyltransferase</fullName>
    </submittedName>
</protein>
<evidence type="ECO:0000313" key="10">
    <source>
        <dbReference type="Proteomes" id="UP001215087"/>
    </source>
</evidence>
<dbReference type="InterPro" id="IPR002656">
    <property type="entry name" value="Acyl_transf_3_dom"/>
</dbReference>
<feature type="transmembrane region" description="Helical" evidence="7">
    <location>
        <begin position="86"/>
        <end position="107"/>
    </location>
</feature>
<evidence type="ECO:0000256" key="3">
    <source>
        <dbReference type="ARBA" id="ARBA00022475"/>
    </source>
</evidence>
<comment type="caution">
    <text evidence="9">The sequence shown here is derived from an EMBL/GenBank/DDBJ whole genome shotgun (WGS) entry which is preliminary data.</text>
</comment>
<evidence type="ECO:0000259" key="8">
    <source>
        <dbReference type="Pfam" id="PF01757"/>
    </source>
</evidence>
<feature type="transmembrane region" description="Helical" evidence="7">
    <location>
        <begin position="127"/>
        <end position="148"/>
    </location>
</feature>
<proteinExistence type="inferred from homology"/>
<comment type="similarity">
    <text evidence="2">Belongs to the acyltransferase 3 family.</text>
</comment>
<keyword evidence="4 7" id="KW-0812">Transmembrane</keyword>
<evidence type="ECO:0000256" key="1">
    <source>
        <dbReference type="ARBA" id="ARBA00004651"/>
    </source>
</evidence>
<gene>
    <name evidence="9" type="ORF">PTZ04_02795</name>
</gene>
<keyword evidence="9" id="KW-0012">Acyltransferase</keyword>
<feature type="transmembrane region" description="Helical" evidence="7">
    <location>
        <begin position="12"/>
        <end position="31"/>
    </location>
</feature>
<feature type="transmembrane region" description="Helical" evidence="7">
    <location>
        <begin position="155"/>
        <end position="174"/>
    </location>
</feature>
<feature type="transmembrane region" description="Helical" evidence="7">
    <location>
        <begin position="244"/>
        <end position="264"/>
    </location>
</feature>
<dbReference type="GO" id="GO:0016746">
    <property type="term" value="F:acyltransferase activity"/>
    <property type="evidence" value="ECO:0007669"/>
    <property type="project" value="UniProtKB-KW"/>
</dbReference>
<evidence type="ECO:0000256" key="7">
    <source>
        <dbReference type="SAM" id="Phobius"/>
    </source>
</evidence>
<feature type="domain" description="Acyltransferase 3" evidence="8">
    <location>
        <begin position="8"/>
        <end position="305"/>
    </location>
</feature>
<reference evidence="9 10" key="1">
    <citation type="submission" date="2023-02" db="EMBL/GenBank/DDBJ databases">
        <title>Comparative genome analysis of Eubacterium limosum species.</title>
        <authorList>
            <person name="Bak J.E."/>
        </authorList>
    </citation>
    <scope>NUCLEOTIDE SEQUENCE [LARGE SCALE GENOMIC DNA]</scope>
    <source>
        <strain evidence="9 10">KGMB01548</strain>
    </source>
</reference>